<evidence type="ECO:0000313" key="1">
    <source>
        <dbReference type="EMBL" id="QGQ21911.1"/>
    </source>
</evidence>
<sequence length="200" mass="22881">MWKLQQESLSEPGMLSFQIVDDSQVVGFADVLELWQEDTEFRLWFTEMLAALPFTAFRWETPPVTASTLSRPFEFVVLDSPVLDRRVDRGAFAEHFSIVPHKAVVSFSNLGRDAILVVPCPVSAELDYCHLADFVRRAPQAQVLEFWKTIGSVVQERVSEQPVWLSTAGAGVAWLHVRLDDRPKYYRYQAYRTLPTSESK</sequence>
<organism evidence="1 2">
    <name type="scientific">Gimesia benthica</name>
    <dbReference type="NCBI Taxonomy" id="2608982"/>
    <lineage>
        <taxon>Bacteria</taxon>
        <taxon>Pseudomonadati</taxon>
        <taxon>Planctomycetota</taxon>
        <taxon>Planctomycetia</taxon>
        <taxon>Planctomycetales</taxon>
        <taxon>Planctomycetaceae</taxon>
        <taxon>Gimesia</taxon>
    </lineage>
</organism>
<dbReference type="AlphaFoldDB" id="A0A6I6AA54"/>
<keyword evidence="2" id="KW-1185">Reference proteome</keyword>
<gene>
    <name evidence="1" type="ORF">F1728_04040</name>
</gene>
<dbReference type="EMBL" id="CP043930">
    <property type="protein sequence ID" value="QGQ21911.1"/>
    <property type="molecule type" value="Genomic_DNA"/>
</dbReference>
<dbReference type="Pfam" id="PF22086">
    <property type="entry name" value="DUF6940"/>
    <property type="match status" value="1"/>
</dbReference>
<accession>A0A6I6AA54</accession>
<proteinExistence type="predicted"/>
<dbReference type="RefSeq" id="WP_155363005.1">
    <property type="nucleotide sequence ID" value="NZ_CP043930.1"/>
</dbReference>
<protein>
    <submittedName>
        <fullName evidence="1">Uncharacterized protein</fullName>
    </submittedName>
</protein>
<name>A0A6I6AA54_9PLAN</name>
<dbReference type="InterPro" id="IPR054220">
    <property type="entry name" value="DUF6940"/>
</dbReference>
<dbReference type="KEGG" id="gim:F1728_04040"/>
<dbReference type="Proteomes" id="UP000427281">
    <property type="component" value="Chromosome"/>
</dbReference>
<reference evidence="1 2" key="1">
    <citation type="submission" date="2019-09" db="EMBL/GenBank/DDBJ databases">
        <title>Gimesia benthica sp. nov., a novel bacterium isolated from deep-sea water of the Northwest Indian Ocean.</title>
        <authorList>
            <person name="Dai X."/>
        </authorList>
    </citation>
    <scope>NUCLEOTIDE SEQUENCE [LARGE SCALE GENOMIC DNA]</scope>
    <source>
        <strain evidence="1 2">E7</strain>
    </source>
</reference>
<evidence type="ECO:0000313" key="2">
    <source>
        <dbReference type="Proteomes" id="UP000427281"/>
    </source>
</evidence>